<feature type="domain" description="PAS" evidence="24">
    <location>
        <begin position="596"/>
        <end position="666"/>
    </location>
</feature>
<dbReference type="InterPro" id="IPR001610">
    <property type="entry name" value="PAC"/>
</dbReference>
<dbReference type="PROSITE" id="PS50112">
    <property type="entry name" value="PAS"/>
    <property type="match status" value="3"/>
</dbReference>
<evidence type="ECO:0000256" key="19">
    <source>
        <dbReference type="ARBA" id="ARBA00070152"/>
    </source>
</evidence>
<dbReference type="RefSeq" id="WP_162520889.1">
    <property type="nucleotide sequence ID" value="NZ_BJCL01000017.1"/>
</dbReference>
<dbReference type="InterPro" id="IPR003661">
    <property type="entry name" value="HisK_dim/P_dom"/>
</dbReference>
<evidence type="ECO:0000256" key="7">
    <source>
        <dbReference type="ARBA" id="ARBA00022692"/>
    </source>
</evidence>
<dbReference type="PROSITE" id="PS50109">
    <property type="entry name" value="HIS_KIN"/>
    <property type="match status" value="1"/>
</dbReference>
<dbReference type="Pfam" id="PF00989">
    <property type="entry name" value="PAS"/>
    <property type="match status" value="1"/>
</dbReference>
<dbReference type="FunFam" id="1.10.287.130:FF:000002">
    <property type="entry name" value="Two-component osmosensing histidine kinase"/>
    <property type="match status" value="1"/>
</dbReference>
<evidence type="ECO:0000259" key="23">
    <source>
        <dbReference type="PROSITE" id="PS50110"/>
    </source>
</evidence>
<dbReference type="CDD" id="cd17546">
    <property type="entry name" value="REC_hyHK_CKI1_RcsC-like"/>
    <property type="match status" value="1"/>
</dbReference>
<evidence type="ECO:0000256" key="17">
    <source>
        <dbReference type="ARBA" id="ARBA00064003"/>
    </source>
</evidence>
<dbReference type="Gene3D" id="3.30.450.40">
    <property type="match status" value="1"/>
</dbReference>
<dbReference type="PANTHER" id="PTHR45339:SF5">
    <property type="entry name" value="HISTIDINE KINASE"/>
    <property type="match status" value="1"/>
</dbReference>
<dbReference type="Gene3D" id="3.30.565.10">
    <property type="entry name" value="Histidine kinase-like ATPase, C-terminal domain"/>
    <property type="match status" value="1"/>
</dbReference>
<feature type="domain" description="PAS" evidence="24">
    <location>
        <begin position="331"/>
        <end position="404"/>
    </location>
</feature>
<evidence type="ECO:0000259" key="24">
    <source>
        <dbReference type="PROSITE" id="PS50112"/>
    </source>
</evidence>
<evidence type="ECO:0000256" key="8">
    <source>
        <dbReference type="ARBA" id="ARBA00022729"/>
    </source>
</evidence>
<dbReference type="InterPro" id="IPR003018">
    <property type="entry name" value="GAF"/>
</dbReference>
<keyword evidence="4" id="KW-1003">Cell membrane</keyword>
<keyword evidence="5 20" id="KW-0597">Phosphoprotein</keyword>
<dbReference type="Gene3D" id="1.10.287.130">
    <property type="match status" value="1"/>
</dbReference>
<dbReference type="SMART" id="SM00448">
    <property type="entry name" value="REC"/>
    <property type="match status" value="1"/>
</dbReference>
<dbReference type="InterPro" id="IPR003594">
    <property type="entry name" value="HATPase_dom"/>
</dbReference>
<evidence type="ECO:0000256" key="5">
    <source>
        <dbReference type="ARBA" id="ARBA00022553"/>
    </source>
</evidence>
<evidence type="ECO:0000256" key="21">
    <source>
        <dbReference type="SAM" id="Phobius"/>
    </source>
</evidence>
<comment type="subcellular location">
    <subcellularLocation>
        <location evidence="2">Cell membrane</location>
        <topology evidence="2">Multi-pass membrane protein</topology>
    </subcellularLocation>
</comment>
<keyword evidence="6" id="KW-0808">Transferase</keyword>
<organism evidence="26 27">
    <name type="scientific">Pseudaquabacterium pictum</name>
    <dbReference type="NCBI Taxonomy" id="2315236"/>
    <lineage>
        <taxon>Bacteria</taxon>
        <taxon>Pseudomonadati</taxon>
        <taxon>Pseudomonadota</taxon>
        <taxon>Betaproteobacteria</taxon>
        <taxon>Burkholderiales</taxon>
        <taxon>Sphaerotilaceae</taxon>
        <taxon>Pseudaquabacterium</taxon>
    </lineage>
</organism>
<proteinExistence type="predicted"/>
<dbReference type="SUPFAM" id="SSF52172">
    <property type="entry name" value="CheY-like"/>
    <property type="match status" value="1"/>
</dbReference>
<dbReference type="InterPro" id="IPR036097">
    <property type="entry name" value="HisK_dim/P_sf"/>
</dbReference>
<dbReference type="SMART" id="SM00388">
    <property type="entry name" value="HisKA"/>
    <property type="match status" value="1"/>
</dbReference>
<evidence type="ECO:0000259" key="22">
    <source>
        <dbReference type="PROSITE" id="PS50109"/>
    </source>
</evidence>
<dbReference type="CDD" id="cd12915">
    <property type="entry name" value="PDC2_DGC_like"/>
    <property type="match status" value="1"/>
</dbReference>
<keyword evidence="7 21" id="KW-0812">Transmembrane</keyword>
<evidence type="ECO:0000256" key="14">
    <source>
        <dbReference type="ARBA" id="ARBA00023026"/>
    </source>
</evidence>
<dbReference type="EC" id="2.7.13.3" evidence="3"/>
<dbReference type="SMART" id="SM00086">
    <property type="entry name" value="PAC"/>
    <property type="match status" value="3"/>
</dbReference>
<dbReference type="SUPFAM" id="SSF55781">
    <property type="entry name" value="GAF domain-like"/>
    <property type="match status" value="1"/>
</dbReference>
<evidence type="ECO:0000259" key="25">
    <source>
        <dbReference type="PROSITE" id="PS50113"/>
    </source>
</evidence>
<dbReference type="AlphaFoldDB" id="A0A480B0G1"/>
<dbReference type="Pfam" id="PF02518">
    <property type="entry name" value="HATPase_c"/>
    <property type="match status" value="1"/>
</dbReference>
<evidence type="ECO:0000256" key="11">
    <source>
        <dbReference type="ARBA" id="ARBA00022840"/>
    </source>
</evidence>
<dbReference type="GO" id="GO:0005524">
    <property type="term" value="F:ATP binding"/>
    <property type="evidence" value="ECO:0007669"/>
    <property type="project" value="UniProtKB-KW"/>
</dbReference>
<feature type="domain" description="Histidine kinase" evidence="22">
    <location>
        <begin position="910"/>
        <end position="1129"/>
    </location>
</feature>
<dbReference type="Pfam" id="PF00512">
    <property type="entry name" value="HisKA"/>
    <property type="match status" value="1"/>
</dbReference>
<evidence type="ECO:0000313" key="26">
    <source>
        <dbReference type="EMBL" id="GCL65465.1"/>
    </source>
</evidence>
<dbReference type="InterPro" id="IPR000700">
    <property type="entry name" value="PAS-assoc_C"/>
</dbReference>
<keyword evidence="15 21" id="KW-0472">Membrane</keyword>
<dbReference type="Pfam" id="PF00072">
    <property type="entry name" value="Response_reg"/>
    <property type="match status" value="1"/>
</dbReference>
<dbReference type="CDD" id="cd12914">
    <property type="entry name" value="PDC1_DGC_like"/>
    <property type="match status" value="1"/>
</dbReference>
<evidence type="ECO:0000256" key="6">
    <source>
        <dbReference type="ARBA" id="ARBA00022679"/>
    </source>
</evidence>
<dbReference type="InterPro" id="IPR013767">
    <property type="entry name" value="PAS_fold"/>
</dbReference>
<dbReference type="Pfam" id="PF13185">
    <property type="entry name" value="GAF_2"/>
    <property type="match status" value="1"/>
</dbReference>
<dbReference type="InterPro" id="IPR005467">
    <property type="entry name" value="His_kinase_dom"/>
</dbReference>
<dbReference type="CDD" id="cd00130">
    <property type="entry name" value="PAS"/>
    <property type="match status" value="3"/>
</dbReference>
<keyword evidence="13" id="KW-0902">Two-component regulatory system</keyword>
<dbReference type="Gene3D" id="3.40.50.2300">
    <property type="match status" value="1"/>
</dbReference>
<dbReference type="InterPro" id="IPR036890">
    <property type="entry name" value="HATPase_C_sf"/>
</dbReference>
<keyword evidence="12 21" id="KW-1133">Transmembrane helix</keyword>
<keyword evidence="8" id="KW-0732">Signal</keyword>
<keyword evidence="9" id="KW-0547">Nucleotide-binding</keyword>
<dbReference type="CDD" id="cd16922">
    <property type="entry name" value="HATPase_EvgS-ArcB-TorS-like"/>
    <property type="match status" value="1"/>
</dbReference>
<dbReference type="InterPro" id="IPR000014">
    <property type="entry name" value="PAS"/>
</dbReference>
<dbReference type="SUPFAM" id="SSF55874">
    <property type="entry name" value="ATPase domain of HSP90 chaperone/DNA topoisomerase II/histidine kinase"/>
    <property type="match status" value="1"/>
</dbReference>
<dbReference type="Pfam" id="PF08448">
    <property type="entry name" value="PAS_4"/>
    <property type="match status" value="2"/>
</dbReference>
<evidence type="ECO:0000256" key="15">
    <source>
        <dbReference type="ARBA" id="ARBA00023136"/>
    </source>
</evidence>
<name>A0A480B0G1_9BURK</name>
<dbReference type="SUPFAM" id="SSF103190">
    <property type="entry name" value="Sensory domain-like"/>
    <property type="match status" value="1"/>
</dbReference>
<feature type="modified residue" description="4-aspartylphosphate" evidence="20">
    <location>
        <position position="1207"/>
    </location>
</feature>
<accession>A0A480B0G1</accession>
<keyword evidence="14" id="KW-0843">Virulence</keyword>
<dbReference type="InterPro" id="IPR011006">
    <property type="entry name" value="CheY-like_superfamily"/>
</dbReference>
<comment type="subunit">
    <text evidence="17">At low DSF concentrations, interacts with RpfF.</text>
</comment>
<dbReference type="NCBIfam" id="TIGR00229">
    <property type="entry name" value="sensory_box"/>
    <property type="match status" value="3"/>
</dbReference>
<feature type="transmembrane region" description="Helical" evidence="21">
    <location>
        <begin position="20"/>
        <end position="40"/>
    </location>
</feature>
<feature type="domain" description="PAC" evidence="25">
    <location>
        <begin position="542"/>
        <end position="595"/>
    </location>
</feature>
<dbReference type="InterPro" id="IPR029016">
    <property type="entry name" value="GAF-like_dom_sf"/>
</dbReference>
<gene>
    <name evidence="26" type="ORF">AQPW35_45460</name>
</gene>
<dbReference type="InterPro" id="IPR004358">
    <property type="entry name" value="Sig_transdc_His_kin-like_C"/>
</dbReference>
<keyword evidence="27" id="KW-1185">Reference proteome</keyword>
<sequence length="1279" mass="139171">MSASISKLLRQPGPARRVLFLALGTSVGVLVAILFGIVVFRNGSVEASRKLNGSFARIVEEQTSRSLQVVDQRLELAAAAFLTLQARGVVSEDSGRLLLRDQIKQLPLLRAMWILDADGHIRFDSDVGNIGLNLADRPYFQAYLKTPEAGFQLADPVRSRTTGGWLISATRALRDSAGNFRGVIVAAVEPPYFDQLWRSIDLGEGGTIALIRRNGTLLMRSPLVDRMMGQPNPELRIVTEPMDVKSEGDFEKASSFDGQMRLFSYRRLSVEPELVIVVGQAKDVMLAQWRRLSLLALMAWLAGSLLLWSLSVHLARAMTARMAGEAALRENEQNLAVTLQSIGDAVIATTAEGSITRMNVAAERLTGWTLAEARGRPLIDVFHIVSSETRQPVKDPVDQVIARGEVVGLANGTLLLAKDGREFQIADSAAPIRSSDGKVQGVVLVFSDVTDSYRASETLRRNEQRLRTLLANLRSGVLVHNADTTLVEVNAAACRILGLSEDQLLGKVSMDPFWRLLREDMSPVPIEDFPVSRVLASGQPVQDLLLGIQRSDLPRPAWGLCNAFPLFDSQGQIAQIVVTVADITERKYAEQESRQARESLSATLEAIPDLMFEVDLDGRYYTVHAPQPELLAAAPEDLLGKTVAEVLPREASSIVYSALLEAATTGHSWGQQLALPLAQGKNWFELSVSRRSAAGDALPRFIVLARDITSRKRAEFKLEQVNRTLLVLSRCSALALQSTDEERFLAELCRTIVDVGGFKLAWIGFAEDDAAKSVRKAARAGEASDYLDAVTVTWDPSQPTGRGPTGRAIATGTTQVNLDFATRPDAAPWREAALKWYLHCSVALPIVSASHARGALMIYAASAEAFDESTVGVLQELAQNLSISLQAFGARSQRDEANVASRAKSTFLANMSHEIRTPMNAILGMNYLLKRTTLTPEQLDRVEKVETAGRHLLALINDILDLSKIEAGAVSLQGEDFVVKSLLDLVHSMVADSASRKGLRLSVEHDGLPRRLHGDVTRIRQALLNLVGNAVKFTERGFVAIRAEALEESAEGVLVCFSVRDSGIGVPAEALPRLFNAFEQVRTVGRTEGGTGLGLAITRQLAQLMGGTAGVESREGVGSRFWFTVRLQQAEGTDTGFSELQGQGNEEDQLRERFPGTRVLVAEDNAVNREVISSLLHLLGFSVDCAEDGLEAVALAETNHYDLVLMDVQMPRLDGLSATRTLRNPPGCAATPIVALTADALSESRADCEDAGMNDFLSKPVEPALLYACLLRWLSKPAG</sequence>
<evidence type="ECO:0000256" key="3">
    <source>
        <dbReference type="ARBA" id="ARBA00012438"/>
    </source>
</evidence>
<dbReference type="PRINTS" id="PR00344">
    <property type="entry name" value="BCTRLSENSOR"/>
</dbReference>
<dbReference type="GO" id="GO:0005886">
    <property type="term" value="C:plasma membrane"/>
    <property type="evidence" value="ECO:0007669"/>
    <property type="project" value="UniProtKB-SubCell"/>
</dbReference>
<dbReference type="EMBL" id="BJCL01000017">
    <property type="protein sequence ID" value="GCL65465.1"/>
    <property type="molecule type" value="Genomic_DNA"/>
</dbReference>
<comment type="catalytic activity">
    <reaction evidence="1">
        <text>ATP + protein L-histidine = ADP + protein N-phospho-L-histidine.</text>
        <dbReference type="EC" id="2.7.13.3"/>
    </reaction>
</comment>
<dbReference type="SUPFAM" id="SSF47384">
    <property type="entry name" value="Homodimeric domain of signal transducing histidine kinase"/>
    <property type="match status" value="1"/>
</dbReference>
<comment type="function">
    <text evidence="16">Member of the two-component regulatory system BvgS/BvgA. Phosphorylates BvgA via a four-step phosphorelay in response to environmental signals.</text>
</comment>
<feature type="transmembrane region" description="Helical" evidence="21">
    <location>
        <begin position="292"/>
        <end position="311"/>
    </location>
</feature>
<protein>
    <recommendedName>
        <fullName evidence="18">Sensory/regulatory protein RpfC</fullName>
        <ecNumber evidence="3">2.7.13.3</ecNumber>
    </recommendedName>
    <alternativeName>
        <fullName evidence="19">Virulence sensor protein BvgS</fullName>
    </alternativeName>
</protein>
<evidence type="ECO:0000256" key="1">
    <source>
        <dbReference type="ARBA" id="ARBA00000085"/>
    </source>
</evidence>
<dbReference type="InterPro" id="IPR029151">
    <property type="entry name" value="Sensor-like_sf"/>
</dbReference>
<evidence type="ECO:0000256" key="20">
    <source>
        <dbReference type="PROSITE-ProRule" id="PRU00169"/>
    </source>
</evidence>
<dbReference type="InterPro" id="IPR013656">
    <property type="entry name" value="PAS_4"/>
</dbReference>
<evidence type="ECO:0000256" key="10">
    <source>
        <dbReference type="ARBA" id="ARBA00022777"/>
    </source>
</evidence>
<keyword evidence="10" id="KW-0418">Kinase</keyword>
<feature type="domain" description="PAS" evidence="24">
    <location>
        <begin position="462"/>
        <end position="507"/>
    </location>
</feature>
<dbReference type="GO" id="GO:0000155">
    <property type="term" value="F:phosphorelay sensor kinase activity"/>
    <property type="evidence" value="ECO:0007669"/>
    <property type="project" value="InterPro"/>
</dbReference>
<dbReference type="PANTHER" id="PTHR45339">
    <property type="entry name" value="HYBRID SIGNAL TRANSDUCTION HISTIDINE KINASE J"/>
    <property type="match status" value="1"/>
</dbReference>
<evidence type="ECO:0000256" key="4">
    <source>
        <dbReference type="ARBA" id="ARBA00022475"/>
    </source>
</evidence>
<dbReference type="Gene3D" id="3.30.450.20">
    <property type="entry name" value="PAS domain"/>
    <property type="match status" value="5"/>
</dbReference>
<dbReference type="SMART" id="SM00387">
    <property type="entry name" value="HATPase_c"/>
    <property type="match status" value="1"/>
</dbReference>
<dbReference type="PROSITE" id="PS50113">
    <property type="entry name" value="PAC"/>
    <property type="match status" value="2"/>
</dbReference>
<dbReference type="FunFam" id="3.30.565.10:FF:000010">
    <property type="entry name" value="Sensor histidine kinase RcsC"/>
    <property type="match status" value="1"/>
</dbReference>
<evidence type="ECO:0000256" key="9">
    <source>
        <dbReference type="ARBA" id="ARBA00022741"/>
    </source>
</evidence>
<dbReference type="InterPro" id="IPR033479">
    <property type="entry name" value="dCache_1"/>
</dbReference>
<evidence type="ECO:0000256" key="13">
    <source>
        <dbReference type="ARBA" id="ARBA00023012"/>
    </source>
</evidence>
<dbReference type="InterPro" id="IPR035965">
    <property type="entry name" value="PAS-like_dom_sf"/>
</dbReference>
<dbReference type="PROSITE" id="PS50110">
    <property type="entry name" value="RESPONSE_REGULATORY"/>
    <property type="match status" value="1"/>
</dbReference>
<evidence type="ECO:0000256" key="16">
    <source>
        <dbReference type="ARBA" id="ARBA00058004"/>
    </source>
</evidence>
<keyword evidence="11" id="KW-0067">ATP-binding</keyword>
<dbReference type="CDD" id="cd00082">
    <property type="entry name" value="HisKA"/>
    <property type="match status" value="1"/>
</dbReference>
<dbReference type="GO" id="GO:0006355">
    <property type="term" value="P:regulation of DNA-templated transcription"/>
    <property type="evidence" value="ECO:0007669"/>
    <property type="project" value="InterPro"/>
</dbReference>
<reference evidence="27" key="1">
    <citation type="submission" date="2019-03" db="EMBL/GenBank/DDBJ databases">
        <title>Aquabacterium pictum sp.nov., the first bacteriochlorophyll a-containing freshwater bacterium in the genus Aquabacterium of the class Betaproteobacteria.</title>
        <authorList>
            <person name="Hirose S."/>
            <person name="Tank M."/>
            <person name="Hara E."/>
            <person name="Tamaki H."/>
            <person name="Takaichi S."/>
            <person name="Haruta S."/>
            <person name="Hanada S."/>
        </authorList>
    </citation>
    <scope>NUCLEOTIDE SEQUENCE [LARGE SCALE GENOMIC DNA]</scope>
    <source>
        <strain evidence="27">W35</strain>
    </source>
</reference>
<evidence type="ECO:0000256" key="2">
    <source>
        <dbReference type="ARBA" id="ARBA00004651"/>
    </source>
</evidence>
<dbReference type="SMART" id="SM00091">
    <property type="entry name" value="PAS"/>
    <property type="match status" value="3"/>
</dbReference>
<dbReference type="Pfam" id="PF02743">
    <property type="entry name" value="dCache_1"/>
    <property type="match status" value="1"/>
</dbReference>
<feature type="domain" description="Response regulatory" evidence="23">
    <location>
        <begin position="1158"/>
        <end position="1274"/>
    </location>
</feature>
<dbReference type="SUPFAM" id="SSF55785">
    <property type="entry name" value="PYP-like sensor domain (PAS domain)"/>
    <property type="match status" value="3"/>
</dbReference>
<dbReference type="InterPro" id="IPR001789">
    <property type="entry name" value="Sig_transdc_resp-reg_receiver"/>
</dbReference>
<comment type="caution">
    <text evidence="26">The sequence shown here is derived from an EMBL/GenBank/DDBJ whole genome shotgun (WGS) entry which is preliminary data.</text>
</comment>
<feature type="domain" description="PAC" evidence="25">
    <location>
        <begin position="409"/>
        <end position="461"/>
    </location>
</feature>
<evidence type="ECO:0000313" key="27">
    <source>
        <dbReference type="Proteomes" id="UP000301751"/>
    </source>
</evidence>
<evidence type="ECO:0000256" key="12">
    <source>
        <dbReference type="ARBA" id="ARBA00022989"/>
    </source>
</evidence>
<evidence type="ECO:0000256" key="18">
    <source>
        <dbReference type="ARBA" id="ARBA00068150"/>
    </source>
</evidence>
<dbReference type="Proteomes" id="UP000301751">
    <property type="component" value="Unassembled WGS sequence"/>
</dbReference>